<evidence type="ECO:0000313" key="4">
    <source>
        <dbReference type="Proteomes" id="UP001642409"/>
    </source>
</evidence>
<gene>
    <name evidence="3" type="ORF">HINF_LOCUS21527</name>
    <name evidence="2" type="ORF">HINF_LOCUS53705</name>
</gene>
<dbReference type="EMBL" id="CATOUU010000998">
    <property type="protein sequence ID" value="CAI9966060.1"/>
    <property type="molecule type" value="Genomic_DNA"/>
</dbReference>
<accession>A0AA86QWT4</accession>
<evidence type="ECO:0000313" key="2">
    <source>
        <dbReference type="EMBL" id="CAI9966060.1"/>
    </source>
</evidence>
<protein>
    <submittedName>
        <fullName evidence="3">Hypothetical_protein</fullName>
    </submittedName>
</protein>
<reference evidence="2" key="1">
    <citation type="submission" date="2023-06" db="EMBL/GenBank/DDBJ databases">
        <authorList>
            <person name="Kurt Z."/>
        </authorList>
    </citation>
    <scope>NUCLEOTIDE SEQUENCE</scope>
</reference>
<feature type="chain" id="PRO_5041657626" evidence="1">
    <location>
        <begin position="23"/>
        <end position="190"/>
    </location>
</feature>
<keyword evidence="1" id="KW-0732">Signal</keyword>
<proteinExistence type="predicted"/>
<sequence>MCRGVILLQLQVMLLSDGSVTCLRTQELTIEFMVVPHGINHNGPLYLQLIVLQIMHENSPYFTLRENTSDSTRLQVFQALYSLDLHSILSDTHRYTKKFSNIQLVVSGSFEQSSNFPIYAFRQVLALSSNIEAQTEFGQETRYRCQRHGNSTKGLVFFSYDSSSFESMALAIFNNAKISAQSNFLTLLSA</sequence>
<reference evidence="3 4" key="2">
    <citation type="submission" date="2024-07" db="EMBL/GenBank/DDBJ databases">
        <authorList>
            <person name="Akdeniz Z."/>
        </authorList>
    </citation>
    <scope>NUCLEOTIDE SEQUENCE [LARGE SCALE GENOMIC DNA]</scope>
</reference>
<comment type="caution">
    <text evidence="2">The sequence shown here is derived from an EMBL/GenBank/DDBJ whole genome shotgun (WGS) entry which is preliminary data.</text>
</comment>
<evidence type="ECO:0000256" key="1">
    <source>
        <dbReference type="SAM" id="SignalP"/>
    </source>
</evidence>
<dbReference type="EMBL" id="CAXDID020000059">
    <property type="protein sequence ID" value="CAL6009287.1"/>
    <property type="molecule type" value="Genomic_DNA"/>
</dbReference>
<dbReference type="Proteomes" id="UP001642409">
    <property type="component" value="Unassembled WGS sequence"/>
</dbReference>
<organism evidence="2">
    <name type="scientific">Hexamita inflata</name>
    <dbReference type="NCBI Taxonomy" id="28002"/>
    <lineage>
        <taxon>Eukaryota</taxon>
        <taxon>Metamonada</taxon>
        <taxon>Diplomonadida</taxon>
        <taxon>Hexamitidae</taxon>
        <taxon>Hexamitinae</taxon>
        <taxon>Hexamita</taxon>
    </lineage>
</organism>
<name>A0AA86QWT4_9EUKA</name>
<keyword evidence="4" id="KW-1185">Reference proteome</keyword>
<dbReference type="AlphaFoldDB" id="A0AA86QWT4"/>
<feature type="signal peptide" evidence="1">
    <location>
        <begin position="1"/>
        <end position="22"/>
    </location>
</feature>
<evidence type="ECO:0000313" key="3">
    <source>
        <dbReference type="EMBL" id="CAL6009287.1"/>
    </source>
</evidence>